<keyword evidence="3" id="KW-1185">Reference proteome</keyword>
<dbReference type="AlphaFoldDB" id="G4MTA8"/>
<feature type="compositionally biased region" description="Polar residues" evidence="1">
    <location>
        <begin position="48"/>
        <end position="57"/>
    </location>
</feature>
<name>G4MTA8_PYRO7</name>
<evidence type="ECO:0000313" key="3">
    <source>
        <dbReference type="Proteomes" id="UP000009058"/>
    </source>
</evidence>
<evidence type="ECO:0000256" key="1">
    <source>
        <dbReference type="SAM" id="MobiDB-lite"/>
    </source>
</evidence>
<gene>
    <name evidence="2" type="ORF">MGG_15552</name>
</gene>
<dbReference type="RefSeq" id="XP_003713661.1">
    <property type="nucleotide sequence ID" value="XM_003713613.1"/>
</dbReference>
<dbReference type="GeneID" id="12987168"/>
<dbReference type="HOGENOM" id="CLU_2996919_0_0_1"/>
<dbReference type="EMBL" id="CM001232">
    <property type="protein sequence ID" value="EHA53854.1"/>
    <property type="molecule type" value="Genomic_DNA"/>
</dbReference>
<proteinExistence type="predicted"/>
<accession>G4MTA8</accession>
<dbReference type="InParanoid" id="G4MTA8"/>
<dbReference type="KEGG" id="mgr:MGG_15552"/>
<organism evidence="2 3">
    <name type="scientific">Pyricularia oryzae (strain 70-15 / ATCC MYA-4617 / FGSC 8958)</name>
    <name type="common">Rice blast fungus</name>
    <name type="synonym">Magnaporthe oryzae</name>
    <dbReference type="NCBI Taxonomy" id="242507"/>
    <lineage>
        <taxon>Eukaryota</taxon>
        <taxon>Fungi</taxon>
        <taxon>Dikarya</taxon>
        <taxon>Ascomycota</taxon>
        <taxon>Pezizomycotina</taxon>
        <taxon>Sordariomycetes</taxon>
        <taxon>Sordariomycetidae</taxon>
        <taxon>Magnaporthales</taxon>
        <taxon>Pyriculariaceae</taxon>
        <taxon>Pyricularia</taxon>
    </lineage>
</organism>
<reference evidence="2 3" key="1">
    <citation type="journal article" date="2005" name="Nature">
        <title>The genome sequence of the rice blast fungus Magnaporthe grisea.</title>
        <authorList>
            <person name="Dean R.A."/>
            <person name="Talbot N.J."/>
            <person name="Ebbole D.J."/>
            <person name="Farman M.L."/>
            <person name="Mitchell T.K."/>
            <person name="Orbach M.J."/>
            <person name="Thon M."/>
            <person name="Kulkarni R."/>
            <person name="Xu J.R."/>
            <person name="Pan H."/>
            <person name="Read N.D."/>
            <person name="Lee Y.H."/>
            <person name="Carbone I."/>
            <person name="Brown D."/>
            <person name="Oh Y.Y."/>
            <person name="Donofrio N."/>
            <person name="Jeong J.S."/>
            <person name="Soanes D.M."/>
            <person name="Djonovic S."/>
            <person name="Kolomiets E."/>
            <person name="Rehmeyer C."/>
            <person name="Li W."/>
            <person name="Harding M."/>
            <person name="Kim S."/>
            <person name="Lebrun M.H."/>
            <person name="Bohnert H."/>
            <person name="Coughlan S."/>
            <person name="Butler J."/>
            <person name="Calvo S."/>
            <person name="Ma L.J."/>
            <person name="Nicol R."/>
            <person name="Purcell S."/>
            <person name="Nusbaum C."/>
            <person name="Galagan J.E."/>
            <person name="Birren B.W."/>
        </authorList>
    </citation>
    <scope>NUCLEOTIDE SEQUENCE [LARGE SCALE GENOMIC DNA]</scope>
    <source>
        <strain evidence="3">70-15 / ATCC MYA-4617 / FGSC 8958</strain>
    </source>
</reference>
<dbReference type="OrthoDB" id="10399022at2759"/>
<reference key="2">
    <citation type="submission" date="2011-05" db="EMBL/GenBank/DDBJ databases">
        <title>The Genome Sequence of Magnaporthe oryzae 70-15.</title>
        <authorList>
            <consortium name="The Broad Institute Genome Sequencing Platform"/>
            <person name="Ma L.-J."/>
            <person name="Dead R."/>
            <person name="Young S.K."/>
            <person name="Zeng Q."/>
            <person name="Gargeya S."/>
            <person name="Fitzgerald M."/>
            <person name="Haas B."/>
            <person name="Abouelleil A."/>
            <person name="Alvarado L."/>
            <person name="Arachchi H.M."/>
            <person name="Berlin A."/>
            <person name="Brown A."/>
            <person name="Chapman S.B."/>
            <person name="Chen Z."/>
            <person name="Dunbar C."/>
            <person name="Freedman E."/>
            <person name="Gearin G."/>
            <person name="Gellesch M."/>
            <person name="Goldberg J."/>
            <person name="Griggs A."/>
            <person name="Gujja S."/>
            <person name="Heiman D."/>
            <person name="Howarth C."/>
            <person name="Larson L."/>
            <person name="Lui A."/>
            <person name="MacDonald P.J.P."/>
            <person name="Mehta T."/>
            <person name="Montmayeur A."/>
            <person name="Murphy C."/>
            <person name="Neiman D."/>
            <person name="Pearson M."/>
            <person name="Priest M."/>
            <person name="Roberts A."/>
            <person name="Saif S."/>
            <person name="Shea T."/>
            <person name="Shenoy N."/>
            <person name="Sisk P."/>
            <person name="Stolte C."/>
            <person name="Sykes S."/>
            <person name="Yandava C."/>
            <person name="Wortman J."/>
            <person name="Nusbaum C."/>
            <person name="Birren B."/>
        </authorList>
    </citation>
    <scope>NUCLEOTIDE SEQUENCE</scope>
    <source>
        <strain>70-15</strain>
    </source>
</reference>
<evidence type="ECO:0000313" key="2">
    <source>
        <dbReference type="EMBL" id="EHA53854.1"/>
    </source>
</evidence>
<dbReference type="VEuPathDB" id="FungiDB:MGG_15552"/>
<feature type="region of interest" description="Disordered" evidence="1">
    <location>
        <begin position="36"/>
        <end position="57"/>
    </location>
</feature>
<protein>
    <submittedName>
        <fullName evidence="2">Uncharacterized protein</fullName>
    </submittedName>
</protein>
<sequence length="57" mass="6087">MKALNATVSSGGWHTEEDACYCDTTRRQYTPDYPVGPSVKKWHGGITSPPTTTAAGS</sequence>
<dbReference type="Proteomes" id="UP000009058">
    <property type="component" value="Chromosome 2"/>
</dbReference>